<protein>
    <submittedName>
        <fullName evidence="2">Cupin domain-containing protein</fullName>
    </submittedName>
</protein>
<gene>
    <name evidence="2" type="ORF">DPQ25_03565</name>
</gene>
<keyword evidence="3" id="KW-1185">Reference proteome</keyword>
<proteinExistence type="predicted"/>
<name>A0A328UIN9_9FIRM</name>
<accession>A0A328UIN9</accession>
<dbReference type="Proteomes" id="UP000249377">
    <property type="component" value="Unassembled WGS sequence"/>
</dbReference>
<organism evidence="2 3">
    <name type="scientific">Hydrogeniiclostridium mannosilyticum</name>
    <dbReference type="NCBI Taxonomy" id="2764322"/>
    <lineage>
        <taxon>Bacteria</taxon>
        <taxon>Bacillati</taxon>
        <taxon>Bacillota</taxon>
        <taxon>Clostridia</taxon>
        <taxon>Eubacteriales</taxon>
        <taxon>Acutalibacteraceae</taxon>
        <taxon>Hydrogeniiclostridium</taxon>
    </lineage>
</organism>
<dbReference type="AlphaFoldDB" id="A0A328UIN9"/>
<dbReference type="PANTHER" id="PTHR37694">
    <property type="entry name" value="SLR8022 PROTEIN"/>
    <property type="match status" value="1"/>
</dbReference>
<comment type="caution">
    <text evidence="2">The sequence shown here is derived from an EMBL/GenBank/DDBJ whole genome shotgun (WGS) entry which is preliminary data.</text>
</comment>
<evidence type="ECO:0000313" key="3">
    <source>
        <dbReference type="Proteomes" id="UP000249377"/>
    </source>
</evidence>
<dbReference type="EMBL" id="QLYR01000001">
    <property type="protein sequence ID" value="RAQ30582.1"/>
    <property type="molecule type" value="Genomic_DNA"/>
</dbReference>
<dbReference type="PANTHER" id="PTHR37694:SF1">
    <property type="entry name" value="SLR8022 PROTEIN"/>
    <property type="match status" value="1"/>
</dbReference>
<dbReference type="InterPro" id="IPR014710">
    <property type="entry name" value="RmlC-like_jellyroll"/>
</dbReference>
<dbReference type="Pfam" id="PF07883">
    <property type="entry name" value="Cupin_2"/>
    <property type="match status" value="1"/>
</dbReference>
<reference evidence="2 3" key="1">
    <citation type="submission" date="2018-06" db="EMBL/GenBank/DDBJ databases">
        <title>Noncontiguous genome sequence of Ruminococcaceae bacterium ASD2818.</title>
        <authorList>
            <person name="Chaplin A.V."/>
            <person name="Sokolova S.R."/>
            <person name="Kochetkova T.O."/>
            <person name="Goltsov A.Y."/>
            <person name="Trofimov D.Y."/>
            <person name="Efimov B.A."/>
        </authorList>
    </citation>
    <scope>NUCLEOTIDE SEQUENCE [LARGE SCALE GENOMIC DNA]</scope>
    <source>
        <strain evidence="2 3">ASD2818</strain>
    </source>
</reference>
<dbReference type="InterPro" id="IPR011051">
    <property type="entry name" value="RmlC_Cupin_sf"/>
</dbReference>
<evidence type="ECO:0000259" key="1">
    <source>
        <dbReference type="Pfam" id="PF07883"/>
    </source>
</evidence>
<dbReference type="RefSeq" id="WP_112331777.1">
    <property type="nucleotide sequence ID" value="NZ_JBKYJQ010000003.1"/>
</dbReference>
<dbReference type="Gene3D" id="2.60.120.10">
    <property type="entry name" value="Jelly Rolls"/>
    <property type="match status" value="1"/>
</dbReference>
<feature type="domain" description="Cupin type-2" evidence="1">
    <location>
        <begin position="42"/>
        <end position="107"/>
    </location>
</feature>
<sequence>MQEIMKNIRKAEALKLKDELQYQEGQVVSKTLIQNEAVSITLFSFAKGEEISTHESGGDALVLCLDGEGLITIDGDPHVLRAGESIVMPARHPHAVFAKEPFKMLLVVAFVHS</sequence>
<dbReference type="InterPro" id="IPR013096">
    <property type="entry name" value="Cupin_2"/>
</dbReference>
<dbReference type="CDD" id="cd02230">
    <property type="entry name" value="cupin_HP0902-like"/>
    <property type="match status" value="1"/>
</dbReference>
<evidence type="ECO:0000313" key="2">
    <source>
        <dbReference type="EMBL" id="RAQ30582.1"/>
    </source>
</evidence>
<dbReference type="SUPFAM" id="SSF51182">
    <property type="entry name" value="RmlC-like cupins"/>
    <property type="match status" value="1"/>
</dbReference>